<feature type="domain" description="GS catalytic" evidence="3">
    <location>
        <begin position="49"/>
        <end position="475"/>
    </location>
</feature>
<dbReference type="SMART" id="SM01230">
    <property type="entry name" value="Gln-synt_C"/>
    <property type="match status" value="1"/>
</dbReference>
<evidence type="ECO:0000259" key="3">
    <source>
        <dbReference type="PROSITE" id="PS51987"/>
    </source>
</evidence>
<reference evidence="4" key="1">
    <citation type="submission" date="2012-02" db="EMBL/GenBank/DDBJ databases">
        <title>Whole genome shotgun sequence of Gordonia otitidis NBRC 100426.</title>
        <authorList>
            <person name="Yoshida I."/>
            <person name="Hosoyama A."/>
            <person name="Tsuchikane K."/>
            <person name="Katsumata H."/>
            <person name="Yamazaki S."/>
            <person name="Fujita N."/>
        </authorList>
    </citation>
    <scope>NUCLEOTIDE SEQUENCE [LARGE SCALE GENOMIC DNA]</scope>
    <source>
        <strain evidence="4">NBRC 100426</strain>
    </source>
</reference>
<dbReference type="InterPro" id="IPR052725">
    <property type="entry name" value="GS_Type-3"/>
</dbReference>
<dbReference type="InterPro" id="IPR022147">
    <property type="entry name" value="GSIII_N"/>
</dbReference>
<dbReference type="PANTHER" id="PTHR42974:SF1">
    <property type="entry name" value="TYPE-3 GLUTAMINE SYNTHETASE"/>
    <property type="match status" value="1"/>
</dbReference>
<keyword evidence="5" id="KW-1185">Reference proteome</keyword>
<evidence type="ECO:0000256" key="1">
    <source>
        <dbReference type="PROSITE-ProRule" id="PRU01331"/>
    </source>
</evidence>
<dbReference type="InterPro" id="IPR014746">
    <property type="entry name" value="Gln_synth/guanido_kin_cat_dom"/>
</dbReference>
<evidence type="ECO:0000256" key="2">
    <source>
        <dbReference type="RuleBase" id="RU000384"/>
    </source>
</evidence>
<dbReference type="InterPro" id="IPR027303">
    <property type="entry name" value="Gln_synth_gly_rich_site"/>
</dbReference>
<dbReference type="Gene3D" id="1.20.120.1560">
    <property type="match status" value="1"/>
</dbReference>
<evidence type="ECO:0000313" key="4">
    <source>
        <dbReference type="EMBL" id="GAB35730.1"/>
    </source>
</evidence>
<dbReference type="InterPro" id="IPR008146">
    <property type="entry name" value="Gln_synth_cat_dom"/>
</dbReference>
<dbReference type="GO" id="GO:0004356">
    <property type="term" value="F:glutamine synthetase activity"/>
    <property type="evidence" value="ECO:0007669"/>
    <property type="project" value="InterPro"/>
</dbReference>
<dbReference type="Pfam" id="PF18318">
    <property type="entry name" value="Gln-synt_C-ter"/>
    <property type="match status" value="1"/>
</dbReference>
<dbReference type="RefSeq" id="WP_007239939.1">
    <property type="nucleotide sequence ID" value="NZ_BAFB01000181.1"/>
</dbReference>
<dbReference type="OrthoDB" id="9807095at2"/>
<dbReference type="PANTHER" id="PTHR42974">
    <property type="entry name" value="GLUTAMINE SYNTHETASE"/>
    <property type="match status" value="1"/>
</dbReference>
<evidence type="ECO:0000313" key="5">
    <source>
        <dbReference type="Proteomes" id="UP000005038"/>
    </source>
</evidence>
<dbReference type="EMBL" id="BAFB01000181">
    <property type="protein sequence ID" value="GAB35730.1"/>
    <property type="molecule type" value="Genomic_DNA"/>
</dbReference>
<dbReference type="SUPFAM" id="SSF55931">
    <property type="entry name" value="Glutamine synthetase/guanido kinase"/>
    <property type="match status" value="1"/>
</dbReference>
<dbReference type="PROSITE" id="PS00181">
    <property type="entry name" value="GLNA_ATP"/>
    <property type="match status" value="1"/>
</dbReference>
<gene>
    <name evidence="4" type="primary">glnN</name>
    <name evidence="4" type="ORF">GOOTI_181_00230</name>
</gene>
<dbReference type="PROSITE" id="PS51987">
    <property type="entry name" value="GS_CATALYTIC"/>
    <property type="match status" value="1"/>
</dbReference>
<dbReference type="Proteomes" id="UP000005038">
    <property type="component" value="Unassembled WGS sequence"/>
</dbReference>
<accession>H5TQH2</accession>
<sequence>EARGYTGWDVTSPAYILENPNGNTLCIPTIFISWTGEALDKKVPLLRSQQAMSKQAMRVLKLFGHEDVDTVVSYAGPEQEYFLIDRHFYFARPDLMTTNRTLFGAKPSKGQEFDDHYFGAIPDRVLAFMIELDRELFKQAIPAKTRHNEVAPGQFEIAPVFERSNIAHDHQQLMMTTIKKVAERYGMVALLHEKPFAGVNGSGKHVNFSMGNSNQGNLLNPGDTPHENEQFLVFCAAIIRGVHKFGGLLRASIASASNDHRLGANEAPPAIISIFLGEQLADIFDQIAKGGAKESKSTGVIELGVDTLPPFKADAGDRNRTSPFAFTGNRFEFRAPGSNQSIADPMIAINAMLADSLEYVADFLEKEKEAGTEFHGAVQKLLEEIITEHGKVVFNGNGYSDEWQEEAESRGLLNLRTTVDAMAQYDLPEIKEVFSKYGILSERELEARKEVVLEQYSLALLVEAKETLEIAKTMILPAATRYMGELASTAASLKAAGIDMETPVLATMTGKVSELNAAMDALEAAIDGFHGDTVEAESEYALGSLIPAMTGVREVSDALESIVADDLWPLPTYNEMLTIL</sequence>
<comment type="caution">
    <text evidence="4">The sequence shown here is derived from an EMBL/GenBank/DDBJ whole genome shotgun (WGS) entry which is preliminary data.</text>
</comment>
<organism evidence="4 5">
    <name type="scientific">Gordonia otitidis (strain DSM 44809 / CCUG 52243 / JCM 12355 / NBRC 100426 / IFM 10032)</name>
    <dbReference type="NCBI Taxonomy" id="1108044"/>
    <lineage>
        <taxon>Bacteria</taxon>
        <taxon>Bacillati</taxon>
        <taxon>Actinomycetota</taxon>
        <taxon>Actinomycetes</taxon>
        <taxon>Mycobacteriales</taxon>
        <taxon>Gordoniaceae</taxon>
        <taxon>Gordonia</taxon>
    </lineage>
</organism>
<dbReference type="Gene3D" id="3.30.590.10">
    <property type="entry name" value="Glutamine synthetase/guanido kinase, catalytic domain"/>
    <property type="match status" value="1"/>
</dbReference>
<protein>
    <submittedName>
        <fullName evidence="4">Glutamine synthetase III</fullName>
    </submittedName>
</protein>
<dbReference type="AlphaFoldDB" id="H5TQH2"/>
<dbReference type="Pfam" id="PF12437">
    <property type="entry name" value="GSIII_N"/>
    <property type="match status" value="1"/>
</dbReference>
<proteinExistence type="inferred from homology"/>
<feature type="non-terminal residue" evidence="4">
    <location>
        <position position="1"/>
    </location>
</feature>
<dbReference type="Pfam" id="PF00120">
    <property type="entry name" value="Gln-synt_C"/>
    <property type="match status" value="1"/>
</dbReference>
<dbReference type="InterPro" id="IPR040577">
    <property type="entry name" value="Gln-synt_C"/>
</dbReference>
<dbReference type="STRING" id="1108044.GOOTI_181_00230"/>
<name>H5TQH2_GORO1</name>
<comment type="similarity">
    <text evidence="1 2">Belongs to the glutamine synthetase family.</text>
</comment>